<comment type="caution">
    <text evidence="1">The sequence shown here is derived from an EMBL/GenBank/DDBJ whole genome shotgun (WGS) entry which is preliminary data.</text>
</comment>
<organism evidence="1 2">
    <name type="scientific">Elysia marginata</name>
    <dbReference type="NCBI Taxonomy" id="1093978"/>
    <lineage>
        <taxon>Eukaryota</taxon>
        <taxon>Metazoa</taxon>
        <taxon>Spiralia</taxon>
        <taxon>Lophotrochozoa</taxon>
        <taxon>Mollusca</taxon>
        <taxon>Gastropoda</taxon>
        <taxon>Heterobranchia</taxon>
        <taxon>Euthyneura</taxon>
        <taxon>Panpulmonata</taxon>
        <taxon>Sacoglossa</taxon>
        <taxon>Placobranchoidea</taxon>
        <taxon>Plakobranchidae</taxon>
        <taxon>Elysia</taxon>
    </lineage>
</organism>
<dbReference type="Proteomes" id="UP000762676">
    <property type="component" value="Unassembled WGS sequence"/>
</dbReference>
<gene>
    <name evidence="1" type="ORF">ElyMa_002349700</name>
</gene>
<evidence type="ECO:0000313" key="1">
    <source>
        <dbReference type="EMBL" id="GFR81832.1"/>
    </source>
</evidence>
<reference evidence="1 2" key="1">
    <citation type="journal article" date="2021" name="Elife">
        <title>Chloroplast acquisition without the gene transfer in kleptoplastic sea slugs, Plakobranchus ocellatus.</title>
        <authorList>
            <person name="Maeda T."/>
            <person name="Takahashi S."/>
            <person name="Yoshida T."/>
            <person name="Shimamura S."/>
            <person name="Takaki Y."/>
            <person name="Nagai Y."/>
            <person name="Toyoda A."/>
            <person name="Suzuki Y."/>
            <person name="Arimoto A."/>
            <person name="Ishii H."/>
            <person name="Satoh N."/>
            <person name="Nishiyama T."/>
            <person name="Hasebe M."/>
            <person name="Maruyama T."/>
            <person name="Minagawa J."/>
            <person name="Obokata J."/>
            <person name="Shigenobu S."/>
        </authorList>
    </citation>
    <scope>NUCLEOTIDE SEQUENCE [LARGE SCALE GENOMIC DNA]</scope>
</reference>
<name>A0AAV4G7Z6_9GAST</name>
<proteinExistence type="predicted"/>
<accession>A0AAV4G7Z6</accession>
<sequence>MKPRATCSSKFVVLSFVSWDWRIPRRPRRNLLASQSNFVSSLGCGENEKEQNPTGQLIVINCGRNHLDHPSPGGLDGRHDFNTPVQVWNDDQWTAGACTRPRS</sequence>
<dbReference type="EMBL" id="BMAT01004859">
    <property type="protein sequence ID" value="GFR81832.1"/>
    <property type="molecule type" value="Genomic_DNA"/>
</dbReference>
<keyword evidence="2" id="KW-1185">Reference proteome</keyword>
<protein>
    <submittedName>
        <fullName evidence="1">Uncharacterized protein</fullName>
    </submittedName>
</protein>
<dbReference type="AlphaFoldDB" id="A0AAV4G7Z6"/>
<evidence type="ECO:0000313" key="2">
    <source>
        <dbReference type="Proteomes" id="UP000762676"/>
    </source>
</evidence>